<dbReference type="CDD" id="cd04301">
    <property type="entry name" value="NAT_SF"/>
    <property type="match status" value="1"/>
</dbReference>
<dbReference type="EMBL" id="AP018817">
    <property type="protein sequence ID" value="BBF70975.1"/>
    <property type="molecule type" value="Genomic_DNA"/>
</dbReference>
<dbReference type="Pfam" id="PF14542">
    <property type="entry name" value="Acetyltransf_CG"/>
    <property type="match status" value="1"/>
</dbReference>
<reference evidence="2" key="1">
    <citation type="submission" date="2018-07" db="EMBL/GenBank/DDBJ databases">
        <title>Complete genome sequence of Sphingomonas bisphenolicum strain AO1, a bisphenol A degradative bacterium isolated from Japanese farm field.</title>
        <authorList>
            <person name="Murakami M."/>
            <person name="Koh M."/>
            <person name="Koba S."/>
            <person name="Matsumura Y."/>
        </authorList>
    </citation>
    <scope>NUCLEOTIDE SEQUENCE</scope>
    <source>
        <strain evidence="2">AO1</strain>
    </source>
</reference>
<protein>
    <submittedName>
        <fullName evidence="2">N-acetyltransferase</fullName>
    </submittedName>
</protein>
<feature type="domain" description="N-acetyltransferase" evidence="1">
    <location>
        <begin position="8"/>
        <end position="93"/>
    </location>
</feature>
<gene>
    <name evidence="2" type="ORF">SBA_ch1_31750</name>
</gene>
<dbReference type="InterPro" id="IPR031165">
    <property type="entry name" value="GNAT_YJDJ"/>
</dbReference>
<dbReference type="PROSITE" id="PS51729">
    <property type="entry name" value="GNAT_YJDJ"/>
    <property type="match status" value="1"/>
</dbReference>
<dbReference type="Proteomes" id="UP001059971">
    <property type="component" value="Chromosome 1"/>
</dbReference>
<name>A0ABM7G805_9SPHN</name>
<proteinExistence type="predicted"/>
<keyword evidence="3" id="KW-1185">Reference proteome</keyword>
<dbReference type="Gene3D" id="3.40.630.30">
    <property type="match status" value="1"/>
</dbReference>
<dbReference type="InterPro" id="IPR045057">
    <property type="entry name" value="Gcn5-rel_NAT"/>
</dbReference>
<organism evidence="2 3">
    <name type="scientific">Sphingomonas bisphenolicum</name>
    <dbReference type="NCBI Taxonomy" id="296544"/>
    <lineage>
        <taxon>Bacteria</taxon>
        <taxon>Pseudomonadati</taxon>
        <taxon>Pseudomonadota</taxon>
        <taxon>Alphaproteobacteria</taxon>
        <taxon>Sphingomonadales</taxon>
        <taxon>Sphingomonadaceae</taxon>
        <taxon>Sphingomonas</taxon>
    </lineage>
</organism>
<evidence type="ECO:0000259" key="1">
    <source>
        <dbReference type="PROSITE" id="PS51729"/>
    </source>
</evidence>
<dbReference type="InterPro" id="IPR016181">
    <property type="entry name" value="Acyl_CoA_acyltransferase"/>
</dbReference>
<evidence type="ECO:0000313" key="3">
    <source>
        <dbReference type="Proteomes" id="UP001059971"/>
    </source>
</evidence>
<sequence length="98" mass="10564">MADTGDVRNNEAEGRYELAVDGQLAIAAYDRREGALVFTHTQVPEALKGQGVGSRLVKAALADARAQNLKVVPLCEFVAAYIERRPQEQDLLALDAPG</sequence>
<dbReference type="PANTHER" id="PTHR31435:SF10">
    <property type="entry name" value="BSR4717 PROTEIN"/>
    <property type="match status" value="1"/>
</dbReference>
<accession>A0ABM7G805</accession>
<dbReference type="SUPFAM" id="SSF55729">
    <property type="entry name" value="Acyl-CoA N-acyltransferases (Nat)"/>
    <property type="match status" value="1"/>
</dbReference>
<dbReference type="PANTHER" id="PTHR31435">
    <property type="entry name" value="PROTEIN NATD1"/>
    <property type="match status" value="1"/>
</dbReference>
<evidence type="ECO:0000313" key="2">
    <source>
        <dbReference type="EMBL" id="BBF70975.1"/>
    </source>
</evidence>